<accession>A0A976AFR1</accession>
<dbReference type="AlphaFoldDB" id="A0A976AFR1"/>
<dbReference type="RefSeq" id="WP_115709356.1">
    <property type="nucleotide sequence ID" value="NZ_JAQOLH010000014.1"/>
</dbReference>
<gene>
    <name evidence="1" type="ORF">CBM2636_11510</name>
</gene>
<sequence>MQRVQTTGRYWQLWHLSSRGLCYCALAWATLDGAAPGWRRLHPHLPLRDRYSPEKILHAVVAYKEARGEIAPPPGFETRRVLTYAFASWSSGLRAPIRG</sequence>
<dbReference type="Proteomes" id="UP000254259">
    <property type="component" value="Chromosome CBM2636"/>
</dbReference>
<reference evidence="1 2" key="1">
    <citation type="submission" date="2018-01" db="EMBL/GenBank/DDBJ databases">
        <authorList>
            <person name="Clerissi C."/>
        </authorList>
    </citation>
    <scope>NUCLEOTIDE SEQUENCE [LARGE SCALE GENOMIC DNA]</scope>
    <source>
        <strain evidence="1">Cupriavidus taiwanensis SWF 66322</strain>
    </source>
</reference>
<organism evidence="1 2">
    <name type="scientific">Cupriavidus taiwanensis</name>
    <dbReference type="NCBI Taxonomy" id="164546"/>
    <lineage>
        <taxon>Bacteria</taxon>
        <taxon>Pseudomonadati</taxon>
        <taxon>Pseudomonadota</taxon>
        <taxon>Betaproteobacteria</taxon>
        <taxon>Burkholderiales</taxon>
        <taxon>Burkholderiaceae</taxon>
        <taxon>Cupriavidus</taxon>
    </lineage>
</organism>
<proteinExistence type="predicted"/>
<protein>
    <submittedName>
        <fullName evidence="1">Uncharacterized protein</fullName>
    </submittedName>
</protein>
<evidence type="ECO:0000313" key="2">
    <source>
        <dbReference type="Proteomes" id="UP000254259"/>
    </source>
</evidence>
<evidence type="ECO:0000313" key="1">
    <source>
        <dbReference type="EMBL" id="SPD64494.1"/>
    </source>
</evidence>
<name>A0A976AFR1_9BURK</name>
<dbReference type="EMBL" id="LT984813">
    <property type="protein sequence ID" value="SPD64494.1"/>
    <property type="molecule type" value="Genomic_DNA"/>
</dbReference>